<name>K9EFQ8_9ACTO</name>
<feature type="transmembrane region" description="Helical" evidence="5">
    <location>
        <begin position="46"/>
        <end position="68"/>
    </location>
</feature>
<evidence type="ECO:0000259" key="6">
    <source>
        <dbReference type="Pfam" id="PF01957"/>
    </source>
</evidence>
<keyword evidence="4 5" id="KW-0472">Membrane</keyword>
<dbReference type="STRING" id="202789.GCA_001457435_00435"/>
<keyword evidence="3 5" id="KW-1133">Transmembrane helix</keyword>
<dbReference type="Pfam" id="PF01957">
    <property type="entry name" value="NfeD"/>
    <property type="match status" value="1"/>
</dbReference>
<reference evidence="7 8" key="1">
    <citation type="submission" date="2012-09" db="EMBL/GenBank/DDBJ databases">
        <title>The Genome Sequence of Actinobaculum massiliae ACS-171-V-COL2.</title>
        <authorList>
            <consortium name="The Broad Institute Genome Sequencing Platform"/>
            <person name="Earl A."/>
            <person name="Ward D."/>
            <person name="Feldgarden M."/>
            <person name="Gevers D."/>
            <person name="Saerens B."/>
            <person name="Vaneechoutte M."/>
            <person name="Walker B."/>
            <person name="Young S.K."/>
            <person name="Zeng Q."/>
            <person name="Gargeya S."/>
            <person name="Fitzgerald M."/>
            <person name="Haas B."/>
            <person name="Abouelleil A."/>
            <person name="Alvarado L."/>
            <person name="Arachchi H.M."/>
            <person name="Berlin A."/>
            <person name="Chapman S.B."/>
            <person name="Goldberg J."/>
            <person name="Griggs A."/>
            <person name="Gujja S."/>
            <person name="Hansen M."/>
            <person name="Howarth C."/>
            <person name="Imamovic A."/>
            <person name="Larimer J."/>
            <person name="McCowen C."/>
            <person name="Montmayeur A."/>
            <person name="Murphy C."/>
            <person name="Neiman D."/>
            <person name="Pearson M."/>
            <person name="Priest M."/>
            <person name="Roberts A."/>
            <person name="Saif S."/>
            <person name="Shea T."/>
            <person name="Sisk P."/>
            <person name="Sykes S."/>
            <person name="Wortman J."/>
            <person name="Nusbaum C."/>
            <person name="Birren B."/>
        </authorList>
    </citation>
    <scope>NUCLEOTIDE SEQUENCE [LARGE SCALE GENOMIC DNA]</scope>
    <source>
        <strain evidence="8">ACS-171-V-Col2</strain>
    </source>
</reference>
<gene>
    <name evidence="7" type="ORF">HMPREF9233_01668</name>
</gene>
<dbReference type="RefSeq" id="WP_007001873.1">
    <property type="nucleotide sequence ID" value="NZ_JH992956.1"/>
</dbReference>
<organism evidence="7 8">
    <name type="scientific">Actinobaculum massiliense ACS-171-V-Col2</name>
    <dbReference type="NCBI Taxonomy" id="883066"/>
    <lineage>
        <taxon>Bacteria</taxon>
        <taxon>Bacillati</taxon>
        <taxon>Actinomycetota</taxon>
        <taxon>Actinomycetes</taxon>
        <taxon>Actinomycetales</taxon>
        <taxon>Actinomycetaceae</taxon>
        <taxon>Actinobaculum</taxon>
    </lineage>
</organism>
<dbReference type="EMBL" id="AGWL01000008">
    <property type="protein sequence ID" value="EKU94721.1"/>
    <property type="molecule type" value="Genomic_DNA"/>
</dbReference>
<evidence type="ECO:0000256" key="4">
    <source>
        <dbReference type="ARBA" id="ARBA00023136"/>
    </source>
</evidence>
<comment type="caution">
    <text evidence="7">The sequence shown here is derived from an EMBL/GenBank/DDBJ whole genome shotgun (WGS) entry which is preliminary data.</text>
</comment>
<dbReference type="HOGENOM" id="CLU_116732_2_0_11"/>
<dbReference type="PANTHER" id="PTHR33507">
    <property type="entry name" value="INNER MEMBRANE PROTEIN YBBJ"/>
    <property type="match status" value="1"/>
</dbReference>
<evidence type="ECO:0000313" key="8">
    <source>
        <dbReference type="Proteomes" id="UP000009888"/>
    </source>
</evidence>
<evidence type="ECO:0000256" key="1">
    <source>
        <dbReference type="ARBA" id="ARBA00004141"/>
    </source>
</evidence>
<dbReference type="PANTHER" id="PTHR33507:SF3">
    <property type="entry name" value="INNER MEMBRANE PROTEIN YBBJ"/>
    <property type="match status" value="1"/>
</dbReference>
<dbReference type="SUPFAM" id="SSF141322">
    <property type="entry name" value="NfeD domain-like"/>
    <property type="match status" value="1"/>
</dbReference>
<dbReference type="Gene3D" id="2.40.50.140">
    <property type="entry name" value="Nucleic acid-binding proteins"/>
    <property type="match status" value="1"/>
</dbReference>
<dbReference type="InterPro" id="IPR052165">
    <property type="entry name" value="Membrane_assoc_protease"/>
</dbReference>
<dbReference type="PATRIC" id="fig|883066.3.peg.1730"/>
<dbReference type="eggNOG" id="COG1585">
    <property type="taxonomic scope" value="Bacteria"/>
</dbReference>
<evidence type="ECO:0000256" key="3">
    <source>
        <dbReference type="ARBA" id="ARBA00022989"/>
    </source>
</evidence>
<dbReference type="InterPro" id="IPR002810">
    <property type="entry name" value="NfeD-like_C"/>
</dbReference>
<feature type="domain" description="NfeD-like C-terminal" evidence="6">
    <location>
        <begin position="84"/>
        <end position="139"/>
    </location>
</feature>
<comment type="subcellular location">
    <subcellularLocation>
        <location evidence="1">Membrane</location>
        <topology evidence="1">Multi-pass membrane protein</topology>
    </subcellularLocation>
</comment>
<protein>
    <recommendedName>
        <fullName evidence="6">NfeD-like C-terminal domain-containing protein</fullName>
    </recommendedName>
</protein>
<dbReference type="AlphaFoldDB" id="K9EFQ8"/>
<dbReference type="GO" id="GO:0005886">
    <property type="term" value="C:plasma membrane"/>
    <property type="evidence" value="ECO:0007669"/>
    <property type="project" value="TreeGrafter"/>
</dbReference>
<evidence type="ECO:0000256" key="2">
    <source>
        <dbReference type="ARBA" id="ARBA00022692"/>
    </source>
</evidence>
<keyword evidence="2 5" id="KW-0812">Transmembrane</keyword>
<dbReference type="InterPro" id="IPR012340">
    <property type="entry name" value="NA-bd_OB-fold"/>
</dbReference>
<keyword evidence="8" id="KW-1185">Reference proteome</keyword>
<evidence type="ECO:0000313" key="7">
    <source>
        <dbReference type="EMBL" id="EKU94721.1"/>
    </source>
</evidence>
<accession>K9EFQ8</accession>
<dbReference type="Proteomes" id="UP000009888">
    <property type="component" value="Unassembled WGS sequence"/>
</dbReference>
<sequence length="156" mass="16337">MGWQIWVIAALVLAILELFMLDFTFLMLGLAALATAAIAAFLPAELAIQIGGFGVFVILLLVLVRPWAQRHMNPKGRAVGNVAANIGRTAKALTEISPEGGRVKIGGDEWTGRTDGGAIPAGSNVVVVAIDGATAVVQPLADSQPRNYPPSSQQTH</sequence>
<proteinExistence type="predicted"/>
<evidence type="ECO:0000256" key="5">
    <source>
        <dbReference type="SAM" id="Phobius"/>
    </source>
</evidence>